<dbReference type="InterPro" id="IPR004044">
    <property type="entry name" value="KH_dom_type_2"/>
</dbReference>
<keyword evidence="6" id="KW-1003">Cell membrane</keyword>
<dbReference type="InterPro" id="IPR015946">
    <property type="entry name" value="KH_dom-like_a/b"/>
</dbReference>
<evidence type="ECO:0000256" key="3">
    <source>
        <dbReference type="ARBA" id="ARBA00022741"/>
    </source>
</evidence>
<dbReference type="OrthoDB" id="9805918at2"/>
<name>A0A4R2L5A0_9GAMM</name>
<keyword evidence="4 6" id="KW-0694">RNA-binding</keyword>
<dbReference type="InterPro" id="IPR005662">
    <property type="entry name" value="GTPase_Era-like"/>
</dbReference>
<dbReference type="GO" id="GO:0043024">
    <property type="term" value="F:ribosomal small subunit binding"/>
    <property type="evidence" value="ECO:0007669"/>
    <property type="project" value="TreeGrafter"/>
</dbReference>
<dbReference type="NCBIfam" id="TIGR00436">
    <property type="entry name" value="era"/>
    <property type="match status" value="1"/>
</dbReference>
<sequence>MTDTPNTRAGYVALLGRPNVGKSTLLNRLLEQKISITSPKPQTTRHTILGIKTLPGVQLVYVDTPGLHLGGKTAMNRYMNRAAGHVLGYVDVVVFVVEALRWTEEDEAVLGRLADYAGPVVLAVNKVDRVTDKPRLLPFIQDLAGRRPFTAVVPLSAAKGDNTAALEEEVARLLPSGPFFFSEDQVTTASSRFIAAELVREKLTRVLDAELPYALTVEIEQFETEGRLLRIGAVIWVERKGQKAIVIGDKGTVLREAGRLARLDMERIFDAKVFLQTWVKVREGWSDDERALRSLGFQDET</sequence>
<dbReference type="PROSITE" id="PS51713">
    <property type="entry name" value="G_ERA"/>
    <property type="match status" value="1"/>
</dbReference>
<feature type="region of interest" description="G1" evidence="7">
    <location>
        <begin position="16"/>
        <end position="23"/>
    </location>
</feature>
<evidence type="ECO:0000313" key="10">
    <source>
        <dbReference type="Proteomes" id="UP000295765"/>
    </source>
</evidence>
<dbReference type="CDD" id="cd22534">
    <property type="entry name" value="KH-II_Era"/>
    <property type="match status" value="1"/>
</dbReference>
<organism evidence="9 10">
    <name type="scientific">Plasticicumulans lactativorans</name>
    <dbReference type="NCBI Taxonomy" id="1133106"/>
    <lineage>
        <taxon>Bacteria</taxon>
        <taxon>Pseudomonadati</taxon>
        <taxon>Pseudomonadota</taxon>
        <taxon>Gammaproteobacteria</taxon>
        <taxon>Candidatus Competibacteraceae</taxon>
        <taxon>Plasticicumulans</taxon>
    </lineage>
</organism>
<feature type="region of interest" description="G3" evidence="7">
    <location>
        <begin position="63"/>
        <end position="66"/>
    </location>
</feature>
<evidence type="ECO:0000256" key="6">
    <source>
        <dbReference type="HAMAP-Rule" id="MF_00367"/>
    </source>
</evidence>
<dbReference type="GO" id="GO:0005829">
    <property type="term" value="C:cytosol"/>
    <property type="evidence" value="ECO:0007669"/>
    <property type="project" value="TreeGrafter"/>
</dbReference>
<feature type="binding site" evidence="6">
    <location>
        <begin position="63"/>
        <end position="67"/>
    </location>
    <ligand>
        <name>GTP</name>
        <dbReference type="ChEBI" id="CHEBI:37565"/>
    </ligand>
</feature>
<dbReference type="Pfam" id="PF07650">
    <property type="entry name" value="KH_2"/>
    <property type="match status" value="1"/>
</dbReference>
<dbReference type="Proteomes" id="UP000295765">
    <property type="component" value="Unassembled WGS sequence"/>
</dbReference>
<dbReference type="Pfam" id="PF01926">
    <property type="entry name" value="MMR_HSR1"/>
    <property type="match status" value="1"/>
</dbReference>
<evidence type="ECO:0000256" key="4">
    <source>
        <dbReference type="ARBA" id="ARBA00022884"/>
    </source>
</evidence>
<comment type="subunit">
    <text evidence="6">Monomer.</text>
</comment>
<feature type="region of interest" description="G5" evidence="7">
    <location>
        <begin position="155"/>
        <end position="157"/>
    </location>
</feature>
<dbReference type="Gene3D" id="3.30.300.20">
    <property type="match status" value="1"/>
</dbReference>
<dbReference type="HAMAP" id="MF_00367">
    <property type="entry name" value="GTPase_Era"/>
    <property type="match status" value="1"/>
</dbReference>
<dbReference type="GO" id="GO:0003924">
    <property type="term" value="F:GTPase activity"/>
    <property type="evidence" value="ECO:0007669"/>
    <property type="project" value="UniProtKB-UniRule"/>
</dbReference>
<evidence type="ECO:0000256" key="7">
    <source>
        <dbReference type="PROSITE-ProRule" id="PRU01050"/>
    </source>
</evidence>
<feature type="region of interest" description="G2" evidence="7">
    <location>
        <begin position="42"/>
        <end position="46"/>
    </location>
</feature>
<dbReference type="InterPro" id="IPR009019">
    <property type="entry name" value="KH_sf_prok-type"/>
</dbReference>
<dbReference type="InterPro" id="IPR005225">
    <property type="entry name" value="Small_GTP-bd"/>
</dbReference>
<evidence type="ECO:0000313" key="9">
    <source>
        <dbReference type="EMBL" id="TCO80437.1"/>
    </source>
</evidence>
<evidence type="ECO:0000256" key="1">
    <source>
        <dbReference type="ARBA" id="ARBA00007921"/>
    </source>
</evidence>
<keyword evidence="5 6" id="KW-0342">GTP-binding</keyword>
<dbReference type="AlphaFoldDB" id="A0A4R2L5A0"/>
<keyword evidence="10" id="KW-1185">Reference proteome</keyword>
<dbReference type="EMBL" id="SLWY01000014">
    <property type="protein sequence ID" value="TCO80437.1"/>
    <property type="molecule type" value="Genomic_DNA"/>
</dbReference>
<comment type="subcellular location">
    <subcellularLocation>
        <location evidence="6">Cytoplasm</location>
    </subcellularLocation>
    <subcellularLocation>
        <location evidence="6">Cell membrane</location>
        <topology evidence="6">Peripheral membrane protein</topology>
    </subcellularLocation>
</comment>
<evidence type="ECO:0000256" key="2">
    <source>
        <dbReference type="ARBA" id="ARBA00020484"/>
    </source>
</evidence>
<dbReference type="GO" id="GO:0070181">
    <property type="term" value="F:small ribosomal subunit rRNA binding"/>
    <property type="evidence" value="ECO:0007669"/>
    <property type="project" value="UniProtKB-UniRule"/>
</dbReference>
<comment type="similarity">
    <text evidence="1 6 7">Belongs to the TRAFAC class TrmE-Era-EngA-EngB-Septin-like GTPase superfamily. Era GTPase family.</text>
</comment>
<comment type="caution">
    <text evidence="9">The sequence shown here is derived from an EMBL/GenBank/DDBJ whole genome shotgun (WGS) entry which is preliminary data.</text>
</comment>
<dbReference type="PRINTS" id="PR00326">
    <property type="entry name" value="GTP1OBG"/>
</dbReference>
<protein>
    <recommendedName>
        <fullName evidence="2 6">GTPase Era</fullName>
    </recommendedName>
</protein>
<dbReference type="RefSeq" id="WP_132543546.1">
    <property type="nucleotide sequence ID" value="NZ_SLWY01000014.1"/>
</dbReference>
<proteinExistence type="inferred from homology"/>
<feature type="binding site" evidence="6">
    <location>
        <begin position="16"/>
        <end position="23"/>
    </location>
    <ligand>
        <name>GTP</name>
        <dbReference type="ChEBI" id="CHEBI:37565"/>
    </ligand>
</feature>
<keyword evidence="6" id="KW-0699">rRNA-binding</keyword>
<dbReference type="InterPro" id="IPR030388">
    <property type="entry name" value="G_ERA_dom"/>
</dbReference>
<dbReference type="PANTHER" id="PTHR42698:SF1">
    <property type="entry name" value="GTPASE ERA, MITOCHONDRIAL"/>
    <property type="match status" value="1"/>
</dbReference>
<dbReference type="InterPro" id="IPR006073">
    <property type="entry name" value="GTP-bd"/>
</dbReference>
<dbReference type="GO" id="GO:0005525">
    <property type="term" value="F:GTP binding"/>
    <property type="evidence" value="ECO:0007669"/>
    <property type="project" value="UniProtKB-UniRule"/>
</dbReference>
<evidence type="ECO:0000259" key="8">
    <source>
        <dbReference type="PROSITE" id="PS51713"/>
    </source>
</evidence>
<keyword evidence="6" id="KW-0963">Cytoplasm</keyword>
<dbReference type="SUPFAM" id="SSF54814">
    <property type="entry name" value="Prokaryotic type KH domain (KH-domain type II)"/>
    <property type="match status" value="1"/>
</dbReference>
<dbReference type="InterPro" id="IPR027417">
    <property type="entry name" value="P-loop_NTPase"/>
</dbReference>
<dbReference type="NCBIfam" id="TIGR00231">
    <property type="entry name" value="small_GTP"/>
    <property type="match status" value="1"/>
</dbReference>
<dbReference type="NCBIfam" id="NF000908">
    <property type="entry name" value="PRK00089.1"/>
    <property type="match status" value="1"/>
</dbReference>
<dbReference type="SUPFAM" id="SSF52540">
    <property type="entry name" value="P-loop containing nucleoside triphosphate hydrolases"/>
    <property type="match status" value="1"/>
</dbReference>
<gene>
    <name evidence="6" type="primary">era</name>
    <name evidence="9" type="ORF">EV699_11481</name>
</gene>
<feature type="region of interest" description="G4" evidence="7">
    <location>
        <begin position="125"/>
        <end position="128"/>
    </location>
</feature>
<evidence type="ECO:0000256" key="5">
    <source>
        <dbReference type="ARBA" id="ARBA00023134"/>
    </source>
</evidence>
<feature type="binding site" evidence="6">
    <location>
        <begin position="125"/>
        <end position="128"/>
    </location>
    <ligand>
        <name>GTP</name>
        <dbReference type="ChEBI" id="CHEBI:37565"/>
    </ligand>
</feature>
<dbReference type="GO" id="GO:0000028">
    <property type="term" value="P:ribosomal small subunit assembly"/>
    <property type="evidence" value="ECO:0007669"/>
    <property type="project" value="TreeGrafter"/>
</dbReference>
<keyword evidence="6" id="KW-0690">Ribosome biogenesis</keyword>
<dbReference type="GO" id="GO:0005886">
    <property type="term" value="C:plasma membrane"/>
    <property type="evidence" value="ECO:0007669"/>
    <property type="project" value="UniProtKB-SubCell"/>
</dbReference>
<dbReference type="CDD" id="cd04163">
    <property type="entry name" value="Era"/>
    <property type="match status" value="1"/>
</dbReference>
<dbReference type="Gene3D" id="3.40.50.300">
    <property type="entry name" value="P-loop containing nucleotide triphosphate hydrolases"/>
    <property type="match status" value="1"/>
</dbReference>
<keyword evidence="6" id="KW-0472">Membrane</keyword>
<accession>A0A4R2L5A0</accession>
<keyword evidence="3 6" id="KW-0547">Nucleotide-binding</keyword>
<dbReference type="PANTHER" id="PTHR42698">
    <property type="entry name" value="GTPASE ERA"/>
    <property type="match status" value="1"/>
</dbReference>
<feature type="domain" description="Era-type G" evidence="8">
    <location>
        <begin position="8"/>
        <end position="176"/>
    </location>
</feature>
<comment type="function">
    <text evidence="6">An essential GTPase that binds both GDP and GTP, with rapid nucleotide exchange. Plays a role in 16S rRNA processing and 30S ribosomal subunit biogenesis and possibly also in cell cycle regulation and energy metabolism.</text>
</comment>
<reference evidence="9 10" key="1">
    <citation type="submission" date="2019-03" db="EMBL/GenBank/DDBJ databases">
        <title>Genomic Encyclopedia of Type Strains, Phase IV (KMG-IV): sequencing the most valuable type-strain genomes for metagenomic binning, comparative biology and taxonomic classification.</title>
        <authorList>
            <person name="Goeker M."/>
        </authorList>
    </citation>
    <scope>NUCLEOTIDE SEQUENCE [LARGE SCALE GENOMIC DNA]</scope>
    <source>
        <strain evidence="9 10">DSM 25287</strain>
    </source>
</reference>